<evidence type="ECO:0000313" key="1">
    <source>
        <dbReference type="EMBL" id="AOZ63659.1"/>
    </source>
</evidence>
<reference evidence="2" key="1">
    <citation type="submission" date="2016-08" db="EMBL/GenBank/DDBJ databases">
        <authorList>
            <person name="Seilhamer J.J."/>
        </authorList>
    </citation>
    <scope>NUCLEOTIDE SEQUENCE [LARGE SCALE GENOMIC DNA]</scope>
</reference>
<protein>
    <submittedName>
        <fullName evidence="1">Major tail protein</fullName>
    </submittedName>
</protein>
<evidence type="ECO:0000313" key="2">
    <source>
        <dbReference type="Proteomes" id="UP000224902"/>
    </source>
</evidence>
<proteinExistence type="predicted"/>
<gene>
    <name evidence="1" type="ORF">SEA_WEASELS2_70</name>
</gene>
<organism evidence="1 2">
    <name type="scientific">Rhodococcus phage Weasels2</name>
    <dbReference type="NCBI Taxonomy" id="1897437"/>
    <lineage>
        <taxon>Viruses</taxon>
        <taxon>Duplodnaviria</taxon>
        <taxon>Heunggongvirae</taxon>
        <taxon>Uroviricota</taxon>
        <taxon>Caudoviricetes</taxon>
        <taxon>Weaselvirus</taxon>
        <taxon>Weaselvirus weasel</taxon>
    </lineage>
</organism>
<keyword evidence="2" id="KW-1185">Reference proteome</keyword>
<sequence length="147" mass="16416">MQKLKSIFSLEVDDLEFTTDLTQFELKSDEADQDAMTFLDYNSGVNRAWTLTVTSAFDGGSVGSLHSYLWDHSGSTTQFKLQPISGAASLSKPQYIGDIRIPYKPDLVVEAGSESTFEYEFEVIGQPVKVVDGDTLNLYLPLYDSFY</sequence>
<name>A0A1I9SA53_9CAUD</name>
<dbReference type="Proteomes" id="UP000224902">
    <property type="component" value="Segment"/>
</dbReference>
<dbReference type="EMBL" id="KX774321">
    <property type="protein sequence ID" value="AOZ63659.1"/>
    <property type="molecule type" value="Genomic_DNA"/>
</dbReference>
<accession>A0A1I9SA53</accession>